<keyword evidence="8" id="KW-0479">Metal-binding</keyword>
<evidence type="ECO:0000256" key="1">
    <source>
        <dbReference type="ARBA" id="ARBA00004167"/>
    </source>
</evidence>
<feature type="region of interest" description="Disordered" evidence="9">
    <location>
        <begin position="495"/>
        <end position="523"/>
    </location>
</feature>
<keyword evidence="15" id="KW-1185">Reference proteome</keyword>
<dbReference type="Gene3D" id="3.30.70.330">
    <property type="match status" value="1"/>
</dbReference>
<dbReference type="GO" id="GO:0016020">
    <property type="term" value="C:membrane"/>
    <property type="evidence" value="ECO:0007669"/>
    <property type="project" value="UniProtKB-SubCell"/>
</dbReference>
<evidence type="ECO:0000256" key="7">
    <source>
        <dbReference type="PROSITE-ProRule" id="PRU00176"/>
    </source>
</evidence>
<comment type="caution">
    <text evidence="14">The sequence shown here is derived from an EMBL/GenBank/DDBJ whole genome shotgun (WGS) entry which is preliminary data.</text>
</comment>
<dbReference type="GO" id="GO:0000246">
    <property type="term" value="F:Delta24(24-1) sterol reductase activity"/>
    <property type="evidence" value="ECO:0007669"/>
    <property type="project" value="TreeGrafter"/>
</dbReference>
<dbReference type="GO" id="GO:0050614">
    <property type="term" value="F:Delta24-sterol reductase activity"/>
    <property type="evidence" value="ECO:0007669"/>
    <property type="project" value="UniProtKB-EC"/>
</dbReference>
<dbReference type="InterPro" id="IPR016169">
    <property type="entry name" value="FAD-bd_PCMH_sub2"/>
</dbReference>
<evidence type="ECO:0000256" key="3">
    <source>
        <dbReference type="ARBA" id="ARBA00022692"/>
    </source>
</evidence>
<evidence type="ECO:0000256" key="2">
    <source>
        <dbReference type="ARBA" id="ARBA00012405"/>
    </source>
</evidence>
<accession>A0AAD6NH38</accession>
<sequence>MLPVPFQSANVFAARDQASTGSGSCAATAGQGRVDSKAKPIGKTSRFASLFQQSGVTADASLKAAGEAQPISKAQEVPRYKAPRNGQGVKVPTPPVLFCDPNPKRVYMENVPYSAKKHEILAFFKGFKVESVDIPKRGDGSRRGIAYVNLASESEAKRAISQLHHTSLKGRRVRLMAAKISVNQKKTQEGNEPGTVEDQPEPASTLKENIVPVIPEPVSQPVADQRPLADNKPSLRAEVFNLACQFILRGEKTANEIFAEIKFNDEETIMIRDCYFKYKQAQQEEKERRSRLVSGSPTLFKIVVCPANLYQAILQMLDKSCSIHGLRKCMTCHQGRLLDHSPEMEMDTDDDVQDISAHQHTESWGSSLTLPGRSSPEYPQYNCSVKASTVDVEPAKNPIAYGDLDSAAALRLYGPKYFKENYPQQEPPIHNTYLPTRGRFNNDNPFHRQHAVVPTQPGVKTHCAFFLRTGHCDFAQQGCKFSHELPPGGIGELTNQTGRRSSQSTVGANFGQPRNTAGGHRSTEPVMKRQASGNAVTGHAQGAKVPINPFYPVGSEPQALTDRWVSNTRAMAPDAGLKISHIELEPGTSGGLGALFNTAIRASSSKIPETGFKASGRACTTGVRISGLDSRAINPGIKTNNSYGAVRNKLTSQFQPVLYTMEVHDHAVQKIAAAVQGFYERKIGYRIYHGSTNSTRAAAFQRDRMVDTSGLTHVLSVDTATRTAIVEPNVPMDKLVEATLPHGLVPPVVMEFPGITAGGGYSGTSAESSSFRHGFFDRNVNMVEIVLANGEIVRASRDDKTDLLHGAASSFGTLGVVTLLELQLVPAKPFVEVTYHPITRADEIVPKIDALTSDTSNDYLDGIMFSRDRGVLVSGRLVDTPTPGTKVQGFTAPTDPWFYLHAQKRVNSHAPSPPSSSPPLVDTVPITDYLFRYDRGGFWVGAYAFRYFITPFNFITRFLLDYFMHTRIMYHALHRSGHSNIYVIQDVAVPYAAAVNFLTFLDTEFAIYPLWLCPLKMKGNTSGSPQGLLAEVAAKSSPEYLLNFGVWGPAGGKGRNVQTFVEMNRRLENKVDSLGGKKWLYAQTYYTEDEFWNIYNKREYDALRDKYHAGYLPSVYDKVKTDLVAEQKRIEASWTAWLNAMFWSIWPLSGLYGVLAVLFGGDYLLAKRKTK</sequence>
<dbReference type="InterPro" id="IPR040165">
    <property type="entry name" value="Diminuto-like"/>
</dbReference>
<dbReference type="GO" id="GO:0008270">
    <property type="term" value="F:zinc ion binding"/>
    <property type="evidence" value="ECO:0007669"/>
    <property type="project" value="UniProtKB-KW"/>
</dbReference>
<dbReference type="InterPro" id="IPR036318">
    <property type="entry name" value="FAD-bd_PCMH-like_sf"/>
</dbReference>
<feature type="transmembrane region" description="Helical" evidence="10">
    <location>
        <begin position="938"/>
        <end position="960"/>
    </location>
</feature>
<feature type="domain" description="RRM" evidence="11">
    <location>
        <begin position="104"/>
        <end position="180"/>
    </location>
</feature>
<proteinExistence type="predicted"/>
<feature type="domain" description="C3H1-type" evidence="12">
    <location>
        <begin position="457"/>
        <end position="486"/>
    </location>
</feature>
<dbReference type="InterPro" id="IPR000571">
    <property type="entry name" value="Znf_CCCH"/>
</dbReference>
<dbReference type="FunFam" id="3.30.465.10:FF:000031">
    <property type="entry name" value="FAD binding domain protein"/>
    <property type="match status" value="1"/>
</dbReference>
<dbReference type="InterPro" id="IPR006094">
    <property type="entry name" value="Oxid_FAD_bind_N"/>
</dbReference>
<feature type="transmembrane region" description="Helical" evidence="10">
    <location>
        <begin position="1143"/>
        <end position="1165"/>
    </location>
</feature>
<reference evidence="14" key="1">
    <citation type="submission" date="2023-01" db="EMBL/GenBank/DDBJ databases">
        <title>The chitinases involved in constricting ring structure development in the nematode-trapping fungus Drechslerella dactyloides.</title>
        <authorList>
            <person name="Wang R."/>
            <person name="Zhang L."/>
            <person name="Tang P."/>
            <person name="Li S."/>
            <person name="Liang L."/>
        </authorList>
    </citation>
    <scope>NUCLEOTIDE SEQUENCE</scope>
    <source>
        <strain evidence="14">YMF1.00031</strain>
    </source>
</reference>
<dbReference type="EMBL" id="JAQGDS010000010">
    <property type="protein sequence ID" value="KAJ6257932.1"/>
    <property type="molecule type" value="Genomic_DNA"/>
</dbReference>
<dbReference type="GO" id="GO:0008202">
    <property type="term" value="P:steroid metabolic process"/>
    <property type="evidence" value="ECO:0007669"/>
    <property type="project" value="TreeGrafter"/>
</dbReference>
<dbReference type="SUPFAM" id="SSF56176">
    <property type="entry name" value="FAD-binding/transporter-associated domain-like"/>
    <property type="match status" value="1"/>
</dbReference>
<evidence type="ECO:0000256" key="10">
    <source>
        <dbReference type="SAM" id="Phobius"/>
    </source>
</evidence>
<keyword evidence="4 10" id="KW-1133">Transmembrane helix</keyword>
<feature type="zinc finger region" description="C3H1-type" evidence="8">
    <location>
        <begin position="457"/>
        <end position="486"/>
    </location>
</feature>
<dbReference type="InterPro" id="IPR000504">
    <property type="entry name" value="RRM_dom"/>
</dbReference>
<dbReference type="PANTHER" id="PTHR10801">
    <property type="entry name" value="24-DEHYDROCHOLESTEROL REDUCTASE"/>
    <property type="match status" value="1"/>
</dbReference>
<dbReference type="Pfam" id="PF01565">
    <property type="entry name" value="FAD_binding_4"/>
    <property type="match status" value="1"/>
</dbReference>
<keyword evidence="8" id="KW-0863">Zinc-finger</keyword>
<keyword evidence="8" id="KW-0862">Zinc</keyword>
<gene>
    <name evidence="14" type="ORF">Dda_7722</name>
</gene>
<keyword evidence="7" id="KW-0694">RNA-binding</keyword>
<dbReference type="PROSITE" id="PS51387">
    <property type="entry name" value="FAD_PCMH"/>
    <property type="match status" value="1"/>
</dbReference>
<dbReference type="PROSITE" id="PS50102">
    <property type="entry name" value="RRM"/>
    <property type="match status" value="1"/>
</dbReference>
<dbReference type="Proteomes" id="UP001221413">
    <property type="component" value="Unassembled WGS sequence"/>
</dbReference>
<dbReference type="EC" id="1.3.1.72" evidence="2"/>
<dbReference type="Gene3D" id="3.30.465.10">
    <property type="match status" value="1"/>
</dbReference>
<dbReference type="GO" id="GO:0071949">
    <property type="term" value="F:FAD binding"/>
    <property type="evidence" value="ECO:0007669"/>
    <property type="project" value="InterPro"/>
</dbReference>
<evidence type="ECO:0000256" key="5">
    <source>
        <dbReference type="ARBA" id="ARBA00023002"/>
    </source>
</evidence>
<evidence type="ECO:0000259" key="13">
    <source>
        <dbReference type="PROSITE" id="PS51387"/>
    </source>
</evidence>
<dbReference type="InterPro" id="IPR012677">
    <property type="entry name" value="Nucleotide-bd_a/b_plait_sf"/>
</dbReference>
<comment type="subcellular location">
    <subcellularLocation>
        <location evidence="1">Membrane</location>
        <topology evidence="1">Single-pass membrane protein</topology>
    </subcellularLocation>
</comment>
<evidence type="ECO:0000313" key="15">
    <source>
        <dbReference type="Proteomes" id="UP001221413"/>
    </source>
</evidence>
<dbReference type="PROSITE" id="PS50103">
    <property type="entry name" value="ZF_C3H1"/>
    <property type="match status" value="1"/>
</dbReference>
<keyword evidence="3 10" id="KW-0812">Transmembrane</keyword>
<dbReference type="SUPFAM" id="SSF54928">
    <property type="entry name" value="RNA-binding domain, RBD"/>
    <property type="match status" value="1"/>
</dbReference>
<evidence type="ECO:0000256" key="9">
    <source>
        <dbReference type="SAM" id="MobiDB-lite"/>
    </source>
</evidence>
<evidence type="ECO:0000256" key="8">
    <source>
        <dbReference type="PROSITE-ProRule" id="PRU00723"/>
    </source>
</evidence>
<dbReference type="CDD" id="cd00590">
    <property type="entry name" value="RRM_SF"/>
    <property type="match status" value="1"/>
</dbReference>
<dbReference type="InterPro" id="IPR016166">
    <property type="entry name" value="FAD-bd_PCMH"/>
</dbReference>
<evidence type="ECO:0000259" key="12">
    <source>
        <dbReference type="PROSITE" id="PS50103"/>
    </source>
</evidence>
<evidence type="ECO:0000313" key="14">
    <source>
        <dbReference type="EMBL" id="KAJ6257932.1"/>
    </source>
</evidence>
<dbReference type="PANTHER" id="PTHR10801:SF0">
    <property type="entry name" value="DELTA(24)-STEROL REDUCTASE"/>
    <property type="match status" value="1"/>
</dbReference>
<keyword evidence="6 10" id="KW-0472">Membrane</keyword>
<feature type="domain" description="FAD-binding PCMH-type" evidence="13">
    <location>
        <begin position="651"/>
        <end position="827"/>
    </location>
</feature>
<evidence type="ECO:0000256" key="4">
    <source>
        <dbReference type="ARBA" id="ARBA00022989"/>
    </source>
</evidence>
<feature type="compositionally biased region" description="Polar residues" evidence="9">
    <location>
        <begin position="495"/>
        <end position="515"/>
    </location>
</feature>
<dbReference type="GO" id="GO:0003723">
    <property type="term" value="F:RNA binding"/>
    <property type="evidence" value="ECO:0007669"/>
    <property type="project" value="UniProtKB-UniRule"/>
</dbReference>
<dbReference type="InterPro" id="IPR035979">
    <property type="entry name" value="RBD_domain_sf"/>
</dbReference>
<organism evidence="14 15">
    <name type="scientific">Drechslerella dactyloides</name>
    <name type="common">Nematode-trapping fungus</name>
    <name type="synonym">Arthrobotrys dactyloides</name>
    <dbReference type="NCBI Taxonomy" id="74499"/>
    <lineage>
        <taxon>Eukaryota</taxon>
        <taxon>Fungi</taxon>
        <taxon>Dikarya</taxon>
        <taxon>Ascomycota</taxon>
        <taxon>Pezizomycotina</taxon>
        <taxon>Orbiliomycetes</taxon>
        <taxon>Orbiliales</taxon>
        <taxon>Orbiliaceae</taxon>
        <taxon>Drechslerella</taxon>
    </lineage>
</organism>
<protein>
    <recommendedName>
        <fullName evidence="2">Delta(24)-sterol reductase</fullName>
        <ecNumber evidence="2">1.3.1.72</ecNumber>
    </recommendedName>
</protein>
<keyword evidence="5" id="KW-0560">Oxidoreductase</keyword>
<evidence type="ECO:0000256" key="6">
    <source>
        <dbReference type="ARBA" id="ARBA00023136"/>
    </source>
</evidence>
<dbReference type="AlphaFoldDB" id="A0AAD6NH38"/>
<dbReference type="Pfam" id="PF00076">
    <property type="entry name" value="RRM_1"/>
    <property type="match status" value="1"/>
</dbReference>
<evidence type="ECO:0000259" key="11">
    <source>
        <dbReference type="PROSITE" id="PS50102"/>
    </source>
</evidence>
<name>A0AAD6NH38_DREDA</name>
<dbReference type="SMART" id="SM00360">
    <property type="entry name" value="RRM"/>
    <property type="match status" value="1"/>
</dbReference>
<feature type="region of interest" description="Disordered" evidence="9">
    <location>
        <begin position="184"/>
        <end position="203"/>
    </location>
</feature>
<dbReference type="GO" id="GO:0005737">
    <property type="term" value="C:cytoplasm"/>
    <property type="evidence" value="ECO:0007669"/>
    <property type="project" value="TreeGrafter"/>
</dbReference>